<dbReference type="Proteomes" id="UP000472240">
    <property type="component" value="Chromosome 25"/>
</dbReference>
<evidence type="ECO:0000256" key="3">
    <source>
        <dbReference type="PROSITE-ProRule" id="PRU00649"/>
    </source>
</evidence>
<sequence length="106" mass="11988">MELAWALGDEVVHTAKKMDKMVQKKSTAGALDLLKEFKNIPMTLNLLQSTRIGMSENALCKQSTEEEITSLAKSLIKSWEKLSDEPSTYKDPEEKGKKIHCNYITK</sequence>
<dbReference type="Pfam" id="PF08711">
    <property type="entry name" value="Med26"/>
    <property type="match status" value="1"/>
</dbReference>
<dbReference type="FunFam" id="1.20.930.10:FF:000002">
    <property type="entry name" value="Transcription elongation factor A (SII), 1"/>
    <property type="match status" value="1"/>
</dbReference>
<evidence type="ECO:0000313" key="5">
    <source>
        <dbReference type="Ensembl" id="ENSRFEP00010009760.1"/>
    </source>
</evidence>
<dbReference type="OMA" id="MSENALC"/>
<dbReference type="PANTHER" id="PTHR11477:SF1">
    <property type="entry name" value="TRANSCRIPTION ELONGATION FACTOR A PROTEIN 1"/>
    <property type="match status" value="1"/>
</dbReference>
<dbReference type="InterPro" id="IPR017923">
    <property type="entry name" value="TFIIS_N"/>
</dbReference>
<dbReference type="PROSITE" id="PS51319">
    <property type="entry name" value="TFIIS_N"/>
    <property type="match status" value="1"/>
</dbReference>
<name>A0A671E9U1_RHIFE</name>
<organism evidence="5 6">
    <name type="scientific">Rhinolophus ferrumequinum</name>
    <name type="common">Greater horseshoe bat</name>
    <dbReference type="NCBI Taxonomy" id="59479"/>
    <lineage>
        <taxon>Eukaryota</taxon>
        <taxon>Metazoa</taxon>
        <taxon>Chordata</taxon>
        <taxon>Craniata</taxon>
        <taxon>Vertebrata</taxon>
        <taxon>Euteleostomi</taxon>
        <taxon>Mammalia</taxon>
        <taxon>Eutheria</taxon>
        <taxon>Laurasiatheria</taxon>
        <taxon>Chiroptera</taxon>
        <taxon>Yinpterochiroptera</taxon>
        <taxon>Rhinolophoidea</taxon>
        <taxon>Rhinolophidae</taxon>
        <taxon>Rhinolophinae</taxon>
        <taxon>Rhinolophus</taxon>
    </lineage>
</organism>
<dbReference type="GeneTree" id="ENSGT00940000155121"/>
<dbReference type="GO" id="GO:0005634">
    <property type="term" value="C:nucleus"/>
    <property type="evidence" value="ECO:0007669"/>
    <property type="project" value="UniProtKB-SubCell"/>
</dbReference>
<dbReference type="InterPro" id="IPR003617">
    <property type="entry name" value="TFIIS/CRSP70_N_sub"/>
</dbReference>
<evidence type="ECO:0000259" key="4">
    <source>
        <dbReference type="PROSITE" id="PS51319"/>
    </source>
</evidence>
<dbReference type="SUPFAM" id="SSF47676">
    <property type="entry name" value="Conserved domain common to transcription factors TFIIS, elongin A, CRSP70"/>
    <property type="match status" value="1"/>
</dbReference>
<reference evidence="5" key="5">
    <citation type="submission" date="2025-09" db="UniProtKB">
        <authorList>
            <consortium name="Ensembl"/>
        </authorList>
    </citation>
    <scope>IDENTIFICATION</scope>
</reference>
<accession>A0A671E9U1</accession>
<protein>
    <recommendedName>
        <fullName evidence="4">TFIIS N-terminal domain-containing protein</fullName>
    </recommendedName>
</protein>
<proteinExistence type="predicted"/>
<dbReference type="InterPro" id="IPR035441">
    <property type="entry name" value="TFIIS/LEDGF_dom_sf"/>
</dbReference>
<keyword evidence="6" id="KW-1185">Reference proteome</keyword>
<dbReference type="PANTHER" id="PTHR11477">
    <property type="entry name" value="TRANSCRIPTION FACTOR S-II ZINC FINGER DOMAIN-CONTAINING PROTEIN"/>
    <property type="match status" value="1"/>
</dbReference>
<dbReference type="AlphaFoldDB" id="A0A671E9U1"/>
<evidence type="ECO:0000256" key="1">
    <source>
        <dbReference type="ARBA" id="ARBA00004123"/>
    </source>
</evidence>
<dbReference type="InParanoid" id="A0A671E9U1"/>
<keyword evidence="2 3" id="KW-0539">Nucleus</keyword>
<reference evidence="5" key="4">
    <citation type="submission" date="2025-08" db="UniProtKB">
        <authorList>
            <consortium name="Ensembl"/>
        </authorList>
    </citation>
    <scope>IDENTIFICATION</scope>
</reference>
<evidence type="ECO:0000256" key="2">
    <source>
        <dbReference type="ARBA" id="ARBA00023242"/>
    </source>
</evidence>
<reference evidence="6" key="3">
    <citation type="submission" date="2018-12" db="EMBL/GenBank/DDBJ databases">
        <title>G10K-VGP greater horseshoe bat female genome, primary haplotype.</title>
        <authorList>
            <person name="Teeling E."/>
            <person name="Myers G."/>
            <person name="Vernes S."/>
            <person name="Pippel M."/>
            <person name="Winkler S."/>
            <person name="Fedrigo O."/>
            <person name="Rhie A."/>
            <person name="Koren S."/>
            <person name="Phillippy A."/>
            <person name="Lewin H."/>
            <person name="Damas J."/>
            <person name="Howe K."/>
            <person name="Mountcastle J."/>
            <person name="Jarvis E.D."/>
        </authorList>
    </citation>
    <scope>NUCLEOTIDE SEQUENCE [LARGE SCALE GENOMIC DNA]</scope>
</reference>
<dbReference type="GO" id="GO:0045944">
    <property type="term" value="P:positive regulation of transcription by RNA polymerase II"/>
    <property type="evidence" value="ECO:0007669"/>
    <property type="project" value="TreeGrafter"/>
</dbReference>
<comment type="subcellular location">
    <subcellularLocation>
        <location evidence="1 3">Nucleus</location>
    </subcellularLocation>
</comment>
<dbReference type="CDD" id="cd00183">
    <property type="entry name" value="TFIIS_I"/>
    <property type="match status" value="1"/>
</dbReference>
<dbReference type="SMART" id="SM00509">
    <property type="entry name" value="TFS2N"/>
    <property type="match status" value="1"/>
</dbReference>
<dbReference type="Gene3D" id="1.20.930.10">
    <property type="entry name" value="Conserved domain common to transcription factors TFIIS, elongin A, CRSP70"/>
    <property type="match status" value="1"/>
</dbReference>
<dbReference type="Ensembl" id="ENSRFET00010010677.1">
    <property type="protein sequence ID" value="ENSRFEP00010009760.1"/>
    <property type="gene ID" value="ENSRFEG00010006634.1"/>
</dbReference>
<evidence type="ECO:0000313" key="6">
    <source>
        <dbReference type="Proteomes" id="UP000472240"/>
    </source>
</evidence>
<dbReference type="GO" id="GO:0006351">
    <property type="term" value="P:DNA-templated transcription"/>
    <property type="evidence" value="ECO:0007669"/>
    <property type="project" value="TreeGrafter"/>
</dbReference>
<reference evidence="5 6" key="2">
    <citation type="journal article" date="2018" name="Annu Rev Anim Biosci">
        <title>Bat Biology, Genomes, and the Bat1K Project: To Generate Chromosome-Level Genomes for All Living Bat Species.</title>
        <authorList>
            <person name="Teeling E.C."/>
            <person name="Vernes S.C."/>
            <person name="Davalos L.M."/>
            <person name="Ray D.A."/>
            <person name="Gilbert M.T.P."/>
            <person name="Myers E."/>
        </authorList>
    </citation>
    <scope>NUCLEOTIDE SEQUENCE</scope>
</reference>
<reference evidence="5 6" key="1">
    <citation type="journal article" date="2015" name="Annu Rev Anim Biosci">
        <title>The Genome 10K Project: a way forward.</title>
        <authorList>
            <person name="Koepfli K.P."/>
            <person name="Paten B."/>
            <person name="O'Brien S.J."/>
            <person name="Koepfli K.P."/>
            <person name="Paten B."/>
            <person name="Antunes A."/>
            <person name="Belov K."/>
            <person name="Bustamante C."/>
            <person name="Castoe T.A."/>
            <person name="Clawson H."/>
            <person name="Crawford A.J."/>
            <person name="Diekhans M."/>
            <person name="Distel D."/>
            <person name="Durbin R."/>
            <person name="Earl D."/>
            <person name="Fujita M.K."/>
            <person name="Gamble T."/>
            <person name="Georges A."/>
            <person name="Gemmell N."/>
            <person name="Gilbert M.T."/>
            <person name="Graves J.M."/>
            <person name="Green R.E."/>
            <person name="Hickey G."/>
            <person name="Jarvis E.D."/>
            <person name="Johnson W."/>
            <person name="Komissarov A."/>
            <person name="Korf I."/>
            <person name="Kuhn R."/>
            <person name="Larkin D.M."/>
            <person name="Lewin H."/>
            <person name="Lopez J.V."/>
            <person name="Ma J."/>
            <person name="Marques-Bonet T."/>
            <person name="Miller W."/>
            <person name="Murphy R."/>
            <person name="Pevzner P."/>
            <person name="Shapiro B."/>
            <person name="Steiner C."/>
            <person name="Tamazian G."/>
            <person name="Venkatesh B."/>
            <person name="Wang J."/>
            <person name="Wayne R."/>
            <person name="Wiley E."/>
            <person name="Yang H."/>
            <person name="Zhang G."/>
            <person name="Haussler D."/>
            <person name="Ryder O."/>
            <person name="O'Brien S.J."/>
        </authorList>
    </citation>
    <scope>NUCLEOTIDE SEQUENCE</scope>
</reference>
<feature type="domain" description="TFIIS N-terminal" evidence="4">
    <location>
        <begin position="9"/>
        <end position="86"/>
    </location>
</feature>